<dbReference type="RefSeq" id="WP_169714455.1">
    <property type="nucleotide sequence ID" value="NZ_MSSW01000052.1"/>
</dbReference>
<dbReference type="Proteomes" id="UP000256405">
    <property type="component" value="Unassembled WGS sequence"/>
</dbReference>
<dbReference type="CDD" id="cd00564">
    <property type="entry name" value="TMP_TenI"/>
    <property type="match status" value="1"/>
</dbReference>
<protein>
    <submittedName>
        <fullName evidence="4">Thiamine-phosphate pyrophosphorylase</fullName>
    </submittedName>
</protein>
<keyword evidence="2" id="KW-0784">Thiamine biosynthesis</keyword>
<gene>
    <name evidence="4" type="ORF">C8N25_11790</name>
</gene>
<dbReference type="GO" id="GO:0004789">
    <property type="term" value="F:thiamine-phosphate diphosphorylase activity"/>
    <property type="evidence" value="ECO:0007669"/>
    <property type="project" value="TreeGrafter"/>
</dbReference>
<dbReference type="AlphaFoldDB" id="A0A3E0DN86"/>
<evidence type="ECO:0000313" key="4">
    <source>
        <dbReference type="EMBL" id="REG83588.1"/>
    </source>
</evidence>
<dbReference type="EMBL" id="QUNF01000017">
    <property type="protein sequence ID" value="REG83588.1"/>
    <property type="molecule type" value="Genomic_DNA"/>
</dbReference>
<proteinExistence type="predicted"/>
<name>A0A3E0DN86_9BACT</name>
<dbReference type="GO" id="GO:0009228">
    <property type="term" value="P:thiamine biosynthetic process"/>
    <property type="evidence" value="ECO:0007669"/>
    <property type="project" value="UniProtKB-KW"/>
</dbReference>
<dbReference type="GO" id="GO:0005737">
    <property type="term" value="C:cytoplasm"/>
    <property type="evidence" value="ECO:0007669"/>
    <property type="project" value="TreeGrafter"/>
</dbReference>
<dbReference type="InterPro" id="IPR013785">
    <property type="entry name" value="Aldolase_TIM"/>
</dbReference>
<evidence type="ECO:0000256" key="1">
    <source>
        <dbReference type="ARBA" id="ARBA00004948"/>
    </source>
</evidence>
<comment type="caution">
    <text evidence="4">The sequence shown here is derived from an EMBL/GenBank/DDBJ whole genome shotgun (WGS) entry which is preliminary data.</text>
</comment>
<evidence type="ECO:0000259" key="3">
    <source>
        <dbReference type="Pfam" id="PF02581"/>
    </source>
</evidence>
<keyword evidence="5" id="KW-1185">Reference proteome</keyword>
<dbReference type="InterPro" id="IPR036206">
    <property type="entry name" value="ThiamineP_synth_sf"/>
</dbReference>
<dbReference type="SUPFAM" id="SSF51391">
    <property type="entry name" value="Thiamin phosphate synthase"/>
    <property type="match status" value="1"/>
</dbReference>
<evidence type="ECO:0000256" key="2">
    <source>
        <dbReference type="ARBA" id="ARBA00022977"/>
    </source>
</evidence>
<feature type="domain" description="Thiamine phosphate synthase/TenI" evidence="3">
    <location>
        <begin position="11"/>
        <end position="192"/>
    </location>
</feature>
<reference evidence="4 5" key="1">
    <citation type="submission" date="2018-08" db="EMBL/GenBank/DDBJ databases">
        <title>Genomic Encyclopedia of Archaeal and Bacterial Type Strains, Phase II (KMG-II): from individual species to whole genera.</title>
        <authorList>
            <person name="Goeker M."/>
        </authorList>
    </citation>
    <scope>NUCLEOTIDE SEQUENCE [LARGE SCALE GENOMIC DNA]</scope>
    <source>
        <strain evidence="4 5">DSM 15986</strain>
    </source>
</reference>
<dbReference type="Pfam" id="PF02581">
    <property type="entry name" value="TMP-TENI"/>
    <property type="match status" value="1"/>
</dbReference>
<organism evidence="4 5">
    <name type="scientific">Algoriphagus antarcticus</name>
    <dbReference type="NCBI Taxonomy" id="238540"/>
    <lineage>
        <taxon>Bacteria</taxon>
        <taxon>Pseudomonadati</taxon>
        <taxon>Bacteroidota</taxon>
        <taxon>Cytophagia</taxon>
        <taxon>Cytophagales</taxon>
        <taxon>Cyclobacteriaceae</taxon>
        <taxon>Algoriphagus</taxon>
    </lineage>
</organism>
<dbReference type="PANTHER" id="PTHR20857">
    <property type="entry name" value="THIAMINE-PHOSPHATE PYROPHOSPHORYLASE"/>
    <property type="match status" value="1"/>
</dbReference>
<dbReference type="PANTHER" id="PTHR20857:SF23">
    <property type="entry name" value="THIAMINE BIOSYNTHETIC BIFUNCTIONAL ENZYME"/>
    <property type="match status" value="1"/>
</dbReference>
<comment type="pathway">
    <text evidence="1">Cofactor biosynthesis; thiamine diphosphate biosynthesis.</text>
</comment>
<accession>A0A3E0DN86</accession>
<evidence type="ECO:0000313" key="5">
    <source>
        <dbReference type="Proteomes" id="UP000256405"/>
    </source>
</evidence>
<dbReference type="InterPro" id="IPR022998">
    <property type="entry name" value="ThiamineP_synth_TenI"/>
</dbReference>
<dbReference type="Gene3D" id="3.20.20.70">
    <property type="entry name" value="Aldolase class I"/>
    <property type="match status" value="1"/>
</dbReference>
<sequence>MNLRGKISQGIYLVIDPSMEENQLLETLEKAISANPCALQIWDNFKSQAQAFNLIYKIKSICIGTGIPILINNHPEWAELFRLDGVHFDELSAENSSSIPKIKKQGKIIGVTINNDFELIQSAILAGVDYLSFCSMFTSSTSNSCELVNFEIIKRTRKLTKIPIFLAGGISPENISQLRSLNFDGVAIVSGVLSAANPSQAISTYQHLLKNLKK</sequence>